<dbReference type="InterPro" id="IPR020843">
    <property type="entry name" value="ER"/>
</dbReference>
<dbReference type="SUPFAM" id="SSF50129">
    <property type="entry name" value="GroES-like"/>
    <property type="match status" value="1"/>
</dbReference>
<dbReference type="InterPro" id="IPR013154">
    <property type="entry name" value="ADH-like_N"/>
</dbReference>
<dbReference type="Proteomes" id="UP000461730">
    <property type="component" value="Unassembled WGS sequence"/>
</dbReference>
<keyword evidence="1" id="KW-0560">Oxidoreductase</keyword>
<dbReference type="PROSITE" id="PS01162">
    <property type="entry name" value="QOR_ZETA_CRYSTAL"/>
    <property type="match status" value="1"/>
</dbReference>
<feature type="domain" description="Enoyl reductase (ER)" evidence="2">
    <location>
        <begin position="7"/>
        <end position="312"/>
    </location>
</feature>
<dbReference type="Pfam" id="PF08240">
    <property type="entry name" value="ADH_N"/>
    <property type="match status" value="1"/>
</dbReference>
<accession>A0A7K1UCW4</accession>
<dbReference type="PANTHER" id="PTHR11695:SF294">
    <property type="entry name" value="RETICULON-4-INTERACTING PROTEIN 1, MITOCHONDRIAL"/>
    <property type="match status" value="1"/>
</dbReference>
<organism evidence="3 4">
    <name type="scientific">Chitinophaga tropicalis</name>
    <dbReference type="NCBI Taxonomy" id="2683588"/>
    <lineage>
        <taxon>Bacteria</taxon>
        <taxon>Pseudomonadati</taxon>
        <taxon>Bacteroidota</taxon>
        <taxon>Chitinophagia</taxon>
        <taxon>Chitinophagales</taxon>
        <taxon>Chitinophagaceae</taxon>
        <taxon>Chitinophaga</taxon>
    </lineage>
</organism>
<dbReference type="InterPro" id="IPR050700">
    <property type="entry name" value="YIM1/Zinc_Alcohol_DH_Fams"/>
</dbReference>
<comment type="caution">
    <text evidence="3">The sequence shown here is derived from an EMBL/GenBank/DDBJ whole genome shotgun (WGS) entry which is preliminary data.</text>
</comment>
<protein>
    <submittedName>
        <fullName evidence="3">Zinc-binding dehydrogenase</fullName>
    </submittedName>
</protein>
<dbReference type="SMART" id="SM00829">
    <property type="entry name" value="PKS_ER"/>
    <property type="match status" value="1"/>
</dbReference>
<evidence type="ECO:0000256" key="1">
    <source>
        <dbReference type="ARBA" id="ARBA00023002"/>
    </source>
</evidence>
<dbReference type="InterPro" id="IPR036291">
    <property type="entry name" value="NAD(P)-bd_dom_sf"/>
</dbReference>
<evidence type="ECO:0000259" key="2">
    <source>
        <dbReference type="SMART" id="SM00829"/>
    </source>
</evidence>
<dbReference type="AlphaFoldDB" id="A0A7K1UCW4"/>
<evidence type="ECO:0000313" key="4">
    <source>
        <dbReference type="Proteomes" id="UP000461730"/>
    </source>
</evidence>
<dbReference type="Gene3D" id="3.40.50.720">
    <property type="entry name" value="NAD(P)-binding Rossmann-like Domain"/>
    <property type="match status" value="1"/>
</dbReference>
<dbReference type="InterPro" id="IPR011032">
    <property type="entry name" value="GroES-like_sf"/>
</dbReference>
<keyword evidence="4" id="KW-1185">Reference proteome</keyword>
<dbReference type="PANTHER" id="PTHR11695">
    <property type="entry name" value="ALCOHOL DEHYDROGENASE RELATED"/>
    <property type="match status" value="1"/>
</dbReference>
<dbReference type="GO" id="GO:0008270">
    <property type="term" value="F:zinc ion binding"/>
    <property type="evidence" value="ECO:0007669"/>
    <property type="project" value="InterPro"/>
</dbReference>
<dbReference type="CDD" id="cd05289">
    <property type="entry name" value="MDR_like_2"/>
    <property type="match status" value="1"/>
</dbReference>
<proteinExistence type="predicted"/>
<dbReference type="InterPro" id="IPR002364">
    <property type="entry name" value="Quin_OxRdtase/zeta-crystal_CS"/>
</dbReference>
<dbReference type="Pfam" id="PF13602">
    <property type="entry name" value="ADH_zinc_N_2"/>
    <property type="match status" value="1"/>
</dbReference>
<gene>
    <name evidence="3" type="ORF">GO493_28250</name>
</gene>
<sequence length="314" mass="34137">MKAIILKEEKLQLADIQQPQIKENEVLVQVKAISINPVDNFMVTNPESRERIMGVAPGEEIIVGWDISGIVTQVGRQVTDIKVGDAVFGMVNFPGHGKAYAEYVAAPAAHLALKPDNISHEEAAAATLAALTAWQALVTQAKVKKNEKVLIHVAAGGVGHYAVQLAKHFGAHVIATASAANREFVLGLGADEFIDYQTEKFEEKIKDADVVLDAVYGEEHLLRSLEVVKPGGRVISLLTFFDATPVAEKVKEKQLYAYRLLVASSGEDMKSLAALLENGSIRSYVTGTYSFERLPEAHEQIAGRRTRGKIVVTL</sequence>
<evidence type="ECO:0000313" key="3">
    <source>
        <dbReference type="EMBL" id="MVT12183.1"/>
    </source>
</evidence>
<reference evidence="3 4" key="1">
    <citation type="submission" date="2019-12" db="EMBL/GenBank/DDBJ databases">
        <title>Chitinophaga sp. strain ysch24 (GDMCC 1.1355), whole genome shotgun sequence.</title>
        <authorList>
            <person name="Zhang X."/>
        </authorList>
    </citation>
    <scope>NUCLEOTIDE SEQUENCE [LARGE SCALE GENOMIC DNA]</scope>
    <source>
        <strain evidence="4">ysch24</strain>
    </source>
</reference>
<dbReference type="GO" id="GO:0016491">
    <property type="term" value="F:oxidoreductase activity"/>
    <property type="evidence" value="ECO:0007669"/>
    <property type="project" value="UniProtKB-KW"/>
</dbReference>
<dbReference type="RefSeq" id="WP_157309605.1">
    <property type="nucleotide sequence ID" value="NZ_WRXN01000020.1"/>
</dbReference>
<dbReference type="SUPFAM" id="SSF51735">
    <property type="entry name" value="NAD(P)-binding Rossmann-fold domains"/>
    <property type="match status" value="1"/>
</dbReference>
<dbReference type="EMBL" id="WRXN01000020">
    <property type="protein sequence ID" value="MVT12183.1"/>
    <property type="molecule type" value="Genomic_DNA"/>
</dbReference>
<dbReference type="Gene3D" id="3.90.180.10">
    <property type="entry name" value="Medium-chain alcohol dehydrogenases, catalytic domain"/>
    <property type="match status" value="1"/>
</dbReference>
<name>A0A7K1UCW4_9BACT</name>